<dbReference type="EMBL" id="JAGMUV010000001">
    <property type="protein sequence ID" value="KAH7175240.1"/>
    <property type="molecule type" value="Genomic_DNA"/>
</dbReference>
<proteinExistence type="predicted"/>
<evidence type="ECO:0000313" key="1">
    <source>
        <dbReference type="EMBL" id="KAH7175240.1"/>
    </source>
</evidence>
<dbReference type="AlphaFoldDB" id="A0A9P9JM37"/>
<organism evidence="1 2">
    <name type="scientific">Dactylonectria macrodidyma</name>
    <dbReference type="NCBI Taxonomy" id="307937"/>
    <lineage>
        <taxon>Eukaryota</taxon>
        <taxon>Fungi</taxon>
        <taxon>Dikarya</taxon>
        <taxon>Ascomycota</taxon>
        <taxon>Pezizomycotina</taxon>
        <taxon>Sordariomycetes</taxon>
        <taxon>Hypocreomycetidae</taxon>
        <taxon>Hypocreales</taxon>
        <taxon>Nectriaceae</taxon>
        <taxon>Dactylonectria</taxon>
    </lineage>
</organism>
<comment type="caution">
    <text evidence="1">The sequence shown here is derived from an EMBL/GenBank/DDBJ whole genome shotgun (WGS) entry which is preliminary data.</text>
</comment>
<reference evidence="1" key="1">
    <citation type="journal article" date="2021" name="Nat. Commun.">
        <title>Genetic determinants of endophytism in the Arabidopsis root mycobiome.</title>
        <authorList>
            <person name="Mesny F."/>
            <person name="Miyauchi S."/>
            <person name="Thiergart T."/>
            <person name="Pickel B."/>
            <person name="Atanasova L."/>
            <person name="Karlsson M."/>
            <person name="Huettel B."/>
            <person name="Barry K.W."/>
            <person name="Haridas S."/>
            <person name="Chen C."/>
            <person name="Bauer D."/>
            <person name="Andreopoulos W."/>
            <person name="Pangilinan J."/>
            <person name="LaButti K."/>
            <person name="Riley R."/>
            <person name="Lipzen A."/>
            <person name="Clum A."/>
            <person name="Drula E."/>
            <person name="Henrissat B."/>
            <person name="Kohler A."/>
            <person name="Grigoriev I.V."/>
            <person name="Martin F.M."/>
            <person name="Hacquard S."/>
        </authorList>
    </citation>
    <scope>NUCLEOTIDE SEQUENCE</scope>
    <source>
        <strain evidence="1">MPI-CAGE-AT-0147</strain>
    </source>
</reference>
<accession>A0A9P9JM37</accession>
<sequence>MAPLTGGHGVAPEEVNLLVDVRKDLKKKDIHAYWSQVALASRTEVHMWQLKHLGYKTIACRIPPNQISSSSYTLPSSSTSKGVKPWIQTRPLKDANQAIVGMENGRARYRYVLLRALVMGSAAGNAPALLCLPASSEQSNPAP</sequence>
<keyword evidence="2" id="KW-1185">Reference proteome</keyword>
<gene>
    <name evidence="1" type="ORF">EDB81DRAFT_849526</name>
</gene>
<name>A0A9P9JM37_9HYPO</name>
<dbReference type="Proteomes" id="UP000738349">
    <property type="component" value="Unassembled WGS sequence"/>
</dbReference>
<protein>
    <submittedName>
        <fullName evidence="1">Uncharacterized protein</fullName>
    </submittedName>
</protein>
<evidence type="ECO:0000313" key="2">
    <source>
        <dbReference type="Proteomes" id="UP000738349"/>
    </source>
</evidence>